<keyword evidence="12" id="KW-0732">Signal</keyword>
<evidence type="ECO:0000256" key="2">
    <source>
        <dbReference type="ARBA" id="ARBA00004687"/>
    </source>
</evidence>
<dbReference type="Proteomes" id="UP001353858">
    <property type="component" value="Unassembled WGS sequence"/>
</dbReference>
<dbReference type="AlphaFoldDB" id="A0AAN7PH43"/>
<evidence type="ECO:0000256" key="12">
    <source>
        <dbReference type="SAM" id="SignalP"/>
    </source>
</evidence>
<feature type="transmembrane region" description="Helical" evidence="11">
    <location>
        <begin position="110"/>
        <end position="130"/>
    </location>
</feature>
<proteinExistence type="inferred from homology"/>
<feature type="chain" id="PRO_5043012670" description="GPI mannosyltransferase 2" evidence="12">
    <location>
        <begin position="27"/>
        <end position="483"/>
    </location>
</feature>
<keyword evidence="10 11" id="KW-0472">Membrane</keyword>
<feature type="transmembrane region" description="Helical" evidence="11">
    <location>
        <begin position="82"/>
        <end position="103"/>
    </location>
</feature>
<accession>A0AAN7PH43</accession>
<dbReference type="Pfam" id="PF04188">
    <property type="entry name" value="Mannosyl_trans2"/>
    <property type="match status" value="1"/>
</dbReference>
<evidence type="ECO:0000313" key="14">
    <source>
        <dbReference type="Proteomes" id="UP001353858"/>
    </source>
</evidence>
<keyword evidence="6 11" id="KW-0808">Transferase</keyword>
<evidence type="ECO:0000256" key="7">
    <source>
        <dbReference type="ARBA" id="ARBA00022692"/>
    </source>
</evidence>
<feature type="transmembrane region" description="Helical" evidence="11">
    <location>
        <begin position="243"/>
        <end position="266"/>
    </location>
</feature>
<keyword evidence="14" id="KW-1185">Reference proteome</keyword>
<protein>
    <recommendedName>
        <fullName evidence="11">GPI mannosyltransferase 2</fullName>
        <ecNumber evidence="11">2.4.1.-</ecNumber>
    </recommendedName>
</protein>
<keyword evidence="8 11" id="KW-0256">Endoplasmic reticulum</keyword>
<name>A0AAN7PH43_9COLE</name>
<evidence type="ECO:0000256" key="10">
    <source>
        <dbReference type="ARBA" id="ARBA00023136"/>
    </source>
</evidence>
<keyword evidence="9 11" id="KW-1133">Transmembrane helix</keyword>
<comment type="caution">
    <text evidence="11">Lacks conserved residue(s) required for the propagation of feature annotation.</text>
</comment>
<evidence type="ECO:0000256" key="4">
    <source>
        <dbReference type="ARBA" id="ARBA00022502"/>
    </source>
</evidence>
<dbReference type="GO" id="GO:0000009">
    <property type="term" value="F:alpha-1,6-mannosyltransferase activity"/>
    <property type="evidence" value="ECO:0007669"/>
    <property type="project" value="InterPro"/>
</dbReference>
<evidence type="ECO:0000313" key="13">
    <source>
        <dbReference type="EMBL" id="KAK4880491.1"/>
    </source>
</evidence>
<keyword evidence="7 11" id="KW-0812">Transmembrane</keyword>
<dbReference type="GO" id="GO:0006506">
    <property type="term" value="P:GPI anchor biosynthetic process"/>
    <property type="evidence" value="ECO:0007669"/>
    <property type="project" value="UniProtKB-KW"/>
</dbReference>
<gene>
    <name evidence="13" type="ORF">RN001_008637</name>
</gene>
<organism evidence="13 14">
    <name type="scientific">Aquatica leii</name>
    <dbReference type="NCBI Taxonomy" id="1421715"/>
    <lineage>
        <taxon>Eukaryota</taxon>
        <taxon>Metazoa</taxon>
        <taxon>Ecdysozoa</taxon>
        <taxon>Arthropoda</taxon>
        <taxon>Hexapoda</taxon>
        <taxon>Insecta</taxon>
        <taxon>Pterygota</taxon>
        <taxon>Neoptera</taxon>
        <taxon>Endopterygota</taxon>
        <taxon>Coleoptera</taxon>
        <taxon>Polyphaga</taxon>
        <taxon>Elateriformia</taxon>
        <taxon>Elateroidea</taxon>
        <taxon>Lampyridae</taxon>
        <taxon>Luciolinae</taxon>
        <taxon>Aquatica</taxon>
    </lineage>
</organism>
<dbReference type="PANTHER" id="PTHR12468">
    <property type="entry name" value="GPI MANNOSYLTRANSFERASE 2"/>
    <property type="match status" value="1"/>
</dbReference>
<comment type="similarity">
    <text evidence="3 11">Belongs to the PIGV family.</text>
</comment>
<evidence type="ECO:0000256" key="6">
    <source>
        <dbReference type="ARBA" id="ARBA00022679"/>
    </source>
</evidence>
<dbReference type="EMBL" id="JARPUR010000003">
    <property type="protein sequence ID" value="KAK4880491.1"/>
    <property type="molecule type" value="Genomic_DNA"/>
</dbReference>
<feature type="signal peptide" evidence="12">
    <location>
        <begin position="1"/>
        <end position="26"/>
    </location>
</feature>
<dbReference type="PANTHER" id="PTHR12468:SF2">
    <property type="entry name" value="GPI MANNOSYLTRANSFERASE 2"/>
    <property type="match status" value="1"/>
</dbReference>
<comment type="pathway">
    <text evidence="2 11">Glycolipid biosynthesis; glycosylphosphatidylinositol-anchor biosynthesis.</text>
</comment>
<feature type="transmembrane region" description="Helical" evidence="11">
    <location>
        <begin position="142"/>
        <end position="160"/>
    </location>
</feature>
<evidence type="ECO:0000256" key="1">
    <source>
        <dbReference type="ARBA" id="ARBA00004477"/>
    </source>
</evidence>
<comment type="caution">
    <text evidence="13">The sequence shown here is derived from an EMBL/GenBank/DDBJ whole genome shotgun (WGS) entry which is preliminary data.</text>
</comment>
<evidence type="ECO:0000256" key="8">
    <source>
        <dbReference type="ARBA" id="ARBA00022824"/>
    </source>
</evidence>
<sequence length="483" mass="56167">MHKTKIIAFAILTRLFILFLQYLSNALIPDHDANVFTYPKNNSSSSLYDDVVETTFGGLLRWDAQYFMHIAKYGYTHENTLAFFPLYPLIIRAIASVISTLITCLNEDSILLLTFISFNTFVFVKAATTLYSLSSIILNADLAYKSAILFCINPASIFFVAPYTETFFSYLSFKCMLNCLLMYDKQSSRINNLIGIIIPISLSACVRSNGVLNVGFVSYFLIKTCIKSLIFQKTFKKKFLHCLQFLVLFISSVYLCLVPFMLLQFYDYQLFCTNFQHNLSDFLVDYINTNELVLPGMVSKYQQSWCFDKFPLAYSYIQKHYWNVGFLNYFEFKQIPNFLLAFPVLLLILYNGALFMIIHKQHCLNLGIFNFKYKFLNTKVKSTNVYIFKPNMFVFVVHGILLVLFCLFCVHVQITTRMLCSASPLIYWFCAYYFQSVKEFGTQLSNIFVFNKNLNALQKTILYYFVSYLIIGTVMFSNFLPWT</sequence>
<feature type="transmembrane region" description="Helical" evidence="11">
    <location>
        <begin position="392"/>
        <end position="414"/>
    </location>
</feature>
<dbReference type="InterPro" id="IPR007315">
    <property type="entry name" value="PIG-V/Gpi18"/>
</dbReference>
<evidence type="ECO:0000256" key="11">
    <source>
        <dbReference type="RuleBase" id="RU363112"/>
    </source>
</evidence>
<reference evidence="14" key="1">
    <citation type="submission" date="2023-01" db="EMBL/GenBank/DDBJ databases">
        <title>Key to firefly adult light organ development and bioluminescence: homeobox transcription factors regulate luciferase expression and transportation to peroxisome.</title>
        <authorList>
            <person name="Fu X."/>
        </authorList>
    </citation>
    <scope>NUCLEOTIDE SEQUENCE [LARGE SCALE GENOMIC DNA]</scope>
</reference>
<evidence type="ECO:0000256" key="3">
    <source>
        <dbReference type="ARBA" id="ARBA00008698"/>
    </source>
</evidence>
<evidence type="ECO:0000256" key="5">
    <source>
        <dbReference type="ARBA" id="ARBA00022676"/>
    </source>
</evidence>
<evidence type="ECO:0000256" key="9">
    <source>
        <dbReference type="ARBA" id="ARBA00022989"/>
    </source>
</evidence>
<feature type="transmembrane region" description="Helical" evidence="11">
    <location>
        <begin position="461"/>
        <end position="480"/>
    </location>
</feature>
<keyword evidence="4 11" id="KW-0337">GPI-anchor biosynthesis</keyword>
<feature type="transmembrane region" description="Helical" evidence="11">
    <location>
        <begin position="338"/>
        <end position="358"/>
    </location>
</feature>
<dbReference type="GO" id="GO:0031501">
    <property type="term" value="C:mannosyltransferase complex"/>
    <property type="evidence" value="ECO:0007669"/>
    <property type="project" value="TreeGrafter"/>
</dbReference>
<dbReference type="GO" id="GO:0005789">
    <property type="term" value="C:endoplasmic reticulum membrane"/>
    <property type="evidence" value="ECO:0007669"/>
    <property type="project" value="UniProtKB-SubCell"/>
</dbReference>
<comment type="subcellular location">
    <subcellularLocation>
        <location evidence="1 11">Endoplasmic reticulum membrane</location>
        <topology evidence="1 11">Multi-pass membrane protein</topology>
    </subcellularLocation>
</comment>
<dbReference type="GO" id="GO:0004376">
    <property type="term" value="F:GPI mannosyltransferase activity"/>
    <property type="evidence" value="ECO:0007669"/>
    <property type="project" value="InterPro"/>
</dbReference>
<keyword evidence="5 11" id="KW-0328">Glycosyltransferase</keyword>
<comment type="function">
    <text evidence="11">Mannosyltransferase involved in glycosylphosphatidylinositol-anchor biosynthesis.</text>
</comment>
<dbReference type="EC" id="2.4.1.-" evidence="11"/>